<dbReference type="Proteomes" id="UP000765509">
    <property type="component" value="Unassembled WGS sequence"/>
</dbReference>
<evidence type="ECO:0000259" key="1">
    <source>
        <dbReference type="Pfam" id="PF20515"/>
    </source>
</evidence>
<dbReference type="OrthoDB" id="2503998at2759"/>
<protein>
    <recommendedName>
        <fullName evidence="1">Tet-like 2OG-Fe(II) oxygenase domain-containing protein</fullName>
    </recommendedName>
</protein>
<reference evidence="2" key="1">
    <citation type="submission" date="2021-03" db="EMBL/GenBank/DDBJ databases">
        <title>Draft genome sequence of rust myrtle Austropuccinia psidii MF-1, a brazilian biotype.</title>
        <authorList>
            <person name="Quecine M.C."/>
            <person name="Pachon D.M.R."/>
            <person name="Bonatelli M.L."/>
            <person name="Correr F.H."/>
            <person name="Franceschini L.M."/>
            <person name="Leite T.F."/>
            <person name="Margarido G.R.A."/>
            <person name="Almeida C.A."/>
            <person name="Ferrarezi J.A."/>
            <person name="Labate C.A."/>
        </authorList>
    </citation>
    <scope>NUCLEOTIDE SEQUENCE</scope>
    <source>
        <strain evidence="2">MF-1</strain>
    </source>
</reference>
<comment type="caution">
    <text evidence="2">The sequence shown here is derived from an EMBL/GenBank/DDBJ whole genome shotgun (WGS) entry which is preliminary data.</text>
</comment>
<organism evidence="2 3">
    <name type="scientific">Austropuccinia psidii MF-1</name>
    <dbReference type="NCBI Taxonomy" id="1389203"/>
    <lineage>
        <taxon>Eukaryota</taxon>
        <taxon>Fungi</taxon>
        <taxon>Dikarya</taxon>
        <taxon>Basidiomycota</taxon>
        <taxon>Pucciniomycotina</taxon>
        <taxon>Pucciniomycetes</taxon>
        <taxon>Pucciniales</taxon>
        <taxon>Sphaerophragmiaceae</taxon>
        <taxon>Austropuccinia</taxon>
    </lineage>
</organism>
<keyword evidence="3" id="KW-1185">Reference proteome</keyword>
<dbReference type="EMBL" id="AVOT02021999">
    <property type="protein sequence ID" value="MBW0511119.1"/>
    <property type="molecule type" value="Genomic_DNA"/>
</dbReference>
<dbReference type="InterPro" id="IPR046798">
    <property type="entry name" value="2OG-FeII_Oxy_6"/>
</dbReference>
<proteinExistence type="predicted"/>
<feature type="domain" description="Tet-like 2OG-Fe(II) oxygenase" evidence="1">
    <location>
        <begin position="1"/>
        <end position="135"/>
    </location>
</feature>
<sequence length="137" mass="15622">MFTIRWCKCSTNNKQFSLYGSIRKIENAKDEWQNRGANLSSVGCILGQSLQYVGDKLFQKIQTCYKPLGVASFDQVNYEANICANHGAFEFSSALTFTMKGFKNSPHLDKDTLLYALGWWFQADKQTGEIQRDAKKQ</sequence>
<evidence type="ECO:0000313" key="3">
    <source>
        <dbReference type="Proteomes" id="UP000765509"/>
    </source>
</evidence>
<dbReference type="Pfam" id="PF20515">
    <property type="entry name" value="2OG-FeII_Oxy_6"/>
    <property type="match status" value="1"/>
</dbReference>
<accession>A0A9Q3HQ34</accession>
<name>A0A9Q3HQ34_9BASI</name>
<evidence type="ECO:0000313" key="2">
    <source>
        <dbReference type="EMBL" id="MBW0511119.1"/>
    </source>
</evidence>
<dbReference type="AlphaFoldDB" id="A0A9Q3HQ34"/>
<gene>
    <name evidence="2" type="ORF">O181_050834</name>
</gene>